<dbReference type="PANTHER" id="PTHR12748:SF0">
    <property type="entry name" value="ORIGIN RECOGNITION COMPLEX SUBUNIT 3"/>
    <property type="match status" value="1"/>
</dbReference>
<reference evidence="9" key="1">
    <citation type="submission" date="2020-08" db="EMBL/GenBank/DDBJ databases">
        <title>Plant Genome Project.</title>
        <authorList>
            <person name="Zhang R.-G."/>
        </authorList>
    </citation>
    <scope>NUCLEOTIDE SEQUENCE</scope>
    <source>
        <strain evidence="9">WSP0</strain>
        <tissue evidence="9">Leaf</tissue>
    </source>
</reference>
<dbReference type="InterPro" id="IPR045667">
    <property type="entry name" value="ORC3_N"/>
</dbReference>
<dbReference type="AlphaFoldDB" id="A0AAV6L2E6"/>
<dbReference type="GO" id="GO:0005656">
    <property type="term" value="C:nuclear pre-replicative complex"/>
    <property type="evidence" value="ECO:0007669"/>
    <property type="project" value="TreeGrafter"/>
</dbReference>
<evidence type="ECO:0000259" key="7">
    <source>
        <dbReference type="Pfam" id="PF07034"/>
    </source>
</evidence>
<dbReference type="InterPro" id="IPR020795">
    <property type="entry name" value="ORC3"/>
</dbReference>
<proteinExistence type="inferred from homology"/>
<feature type="domain" description="Origin recognition complex subunit 3 winged helix C-terminal" evidence="8">
    <location>
        <begin position="484"/>
        <end position="575"/>
    </location>
</feature>
<keyword evidence="5" id="KW-0539">Nucleus</keyword>
<comment type="subcellular location">
    <subcellularLocation>
        <location evidence="1">Nucleus</location>
    </subcellularLocation>
</comment>
<dbReference type="EMBL" id="JACTNZ010000003">
    <property type="protein sequence ID" value="KAG5559071.1"/>
    <property type="molecule type" value="Genomic_DNA"/>
</dbReference>
<name>A0AAV6L2E6_9ERIC</name>
<feature type="region of interest" description="Disordered" evidence="6">
    <location>
        <begin position="551"/>
        <end position="575"/>
    </location>
</feature>
<dbReference type="GO" id="GO:0005664">
    <property type="term" value="C:nuclear origin of replication recognition complex"/>
    <property type="evidence" value="ECO:0007669"/>
    <property type="project" value="InterPro"/>
</dbReference>
<keyword evidence="4" id="KW-0238">DNA-binding</keyword>
<evidence type="ECO:0000256" key="3">
    <source>
        <dbReference type="ARBA" id="ARBA00022705"/>
    </source>
</evidence>
<dbReference type="Proteomes" id="UP000823749">
    <property type="component" value="Chromosome 3"/>
</dbReference>
<comment type="caution">
    <text evidence="9">The sequence shown here is derived from an EMBL/GenBank/DDBJ whole genome shotgun (WGS) entry which is preliminary data.</text>
</comment>
<accession>A0AAV6L2E6</accession>
<dbReference type="GO" id="GO:0003688">
    <property type="term" value="F:DNA replication origin binding"/>
    <property type="evidence" value="ECO:0007669"/>
    <property type="project" value="TreeGrafter"/>
</dbReference>
<dbReference type="Pfam" id="PF07034">
    <property type="entry name" value="ORC3_N"/>
    <property type="match status" value="1"/>
</dbReference>
<keyword evidence="10" id="KW-1185">Reference proteome</keyword>
<feature type="compositionally biased region" description="Basic residues" evidence="6">
    <location>
        <begin position="551"/>
        <end position="565"/>
    </location>
</feature>
<keyword evidence="3" id="KW-0235">DNA replication</keyword>
<dbReference type="CDD" id="cd20704">
    <property type="entry name" value="Orc3"/>
    <property type="match status" value="1"/>
</dbReference>
<evidence type="ECO:0000256" key="4">
    <source>
        <dbReference type="ARBA" id="ARBA00023125"/>
    </source>
</evidence>
<evidence type="ECO:0008006" key="11">
    <source>
        <dbReference type="Google" id="ProtNLM"/>
    </source>
</evidence>
<organism evidence="9 10">
    <name type="scientific">Rhododendron griersonianum</name>
    <dbReference type="NCBI Taxonomy" id="479676"/>
    <lineage>
        <taxon>Eukaryota</taxon>
        <taxon>Viridiplantae</taxon>
        <taxon>Streptophyta</taxon>
        <taxon>Embryophyta</taxon>
        <taxon>Tracheophyta</taxon>
        <taxon>Spermatophyta</taxon>
        <taxon>Magnoliopsida</taxon>
        <taxon>eudicotyledons</taxon>
        <taxon>Gunneridae</taxon>
        <taxon>Pentapetalae</taxon>
        <taxon>asterids</taxon>
        <taxon>Ericales</taxon>
        <taxon>Ericaceae</taxon>
        <taxon>Ericoideae</taxon>
        <taxon>Rhodoreae</taxon>
        <taxon>Rhododendron</taxon>
    </lineage>
</organism>
<sequence>MQLDWLSYSRRQRDVLRNINADAFNDVHCWVQSSFNEIRSNGMLDRAKATRPYPIVTNPISKQLYTGLVFTKNMELVDDLLTFEDLGLHLKSCGCHVANLSSFDFSAKNGIDGCLRGLLRLFVKTSLDVADMSVLALWYIDQGDYDSPVVVIIDDLERCCGSVLTDFILMLSEWVVKIPIILIFGVATTVDALRSILPSHALQCLSCHKFILGSPAERMDAIIEAVLVKRCSGFSVGHKVAVFLRNYFLRQDGTLTSFVRALKDLSSERPVSLPETVLKQLFSLPSCRRLLLLQCLFEAGKSHEITLLDLYCETLDPELHHSRASDHHLGPEAAVVMSSSDHHVHEPLQNHVFISQVVRKVRLLKLSLIRDLPLVSLSQLLNRWEKHTKGIIEIHEKVRELQSIVKFEDGKALKRELTDISKRQKTRSNFNVYKDGKAVNEKAAALIDFMVEKYMQPIECIPYHEIICFKNVDKLQSALMGDPRRTIQVDLLEFHKFLKCSCCSKNGNIPFPSMHDTSIMYMLTQEYGDLINLHDWYQSFIATVLPPRIKGKHRLKHSPSPKKRKEAKESQNKSEATVHWVANALLAVPFGLGYADSDPLSESPCPSPLSHTSMGDMCPPHPKPNQTITPHPIPPPCLLRISILTGPPNGPPPLPQVVTTSSCPRFSVGNTVPVGKQSRPLAISNLFGTTWKRKLVTWEEGEQRGSFDIAGEGGEVGDEALEAVDDDDAVVIKEGFDLGGEGEVAEGEEEVRDGVFFEEEGEGLGVA</sequence>
<evidence type="ECO:0000313" key="10">
    <source>
        <dbReference type="Proteomes" id="UP000823749"/>
    </source>
</evidence>
<evidence type="ECO:0000259" key="8">
    <source>
        <dbReference type="Pfam" id="PF18137"/>
    </source>
</evidence>
<gene>
    <name evidence="9" type="ORF">RHGRI_008851</name>
</gene>
<dbReference type="GO" id="GO:0006270">
    <property type="term" value="P:DNA replication initiation"/>
    <property type="evidence" value="ECO:0007669"/>
    <property type="project" value="TreeGrafter"/>
</dbReference>
<protein>
    <recommendedName>
        <fullName evidence="11">Origin recognition complex subunit 3</fullName>
    </recommendedName>
</protein>
<dbReference type="PANTHER" id="PTHR12748">
    <property type="entry name" value="ORIGIN RECOGNITION COMPLEX SUBUNIT 3"/>
    <property type="match status" value="1"/>
</dbReference>
<feature type="domain" description="Origin recognition complex subunit 3 N-terminal" evidence="7">
    <location>
        <begin position="5"/>
        <end position="263"/>
    </location>
</feature>
<dbReference type="InterPro" id="IPR040855">
    <property type="entry name" value="ORC_WH_C"/>
</dbReference>
<evidence type="ECO:0000256" key="6">
    <source>
        <dbReference type="SAM" id="MobiDB-lite"/>
    </source>
</evidence>
<evidence type="ECO:0000313" key="9">
    <source>
        <dbReference type="EMBL" id="KAG5559071.1"/>
    </source>
</evidence>
<evidence type="ECO:0000256" key="5">
    <source>
        <dbReference type="ARBA" id="ARBA00023242"/>
    </source>
</evidence>
<evidence type="ECO:0000256" key="2">
    <source>
        <dbReference type="ARBA" id="ARBA00010977"/>
    </source>
</evidence>
<dbReference type="GO" id="GO:0031261">
    <property type="term" value="C:DNA replication preinitiation complex"/>
    <property type="evidence" value="ECO:0007669"/>
    <property type="project" value="TreeGrafter"/>
</dbReference>
<dbReference type="Pfam" id="PF18137">
    <property type="entry name" value="WHD_ORC"/>
    <property type="match status" value="1"/>
</dbReference>
<comment type="similarity">
    <text evidence="2">Belongs to the ORC3 family.</text>
</comment>
<evidence type="ECO:0000256" key="1">
    <source>
        <dbReference type="ARBA" id="ARBA00004123"/>
    </source>
</evidence>